<dbReference type="PANTHER" id="PTHR30290:SF38">
    <property type="entry name" value="D,D-DIPEPTIDE-BINDING PERIPLASMIC PROTEIN DDPA-RELATED"/>
    <property type="match status" value="1"/>
</dbReference>
<dbReference type="GO" id="GO:0030288">
    <property type="term" value="C:outer membrane-bounded periplasmic space"/>
    <property type="evidence" value="ECO:0007669"/>
    <property type="project" value="UniProtKB-ARBA"/>
</dbReference>
<gene>
    <name evidence="4" type="ORF">EOS_05685</name>
</gene>
<evidence type="ECO:0000259" key="3">
    <source>
        <dbReference type="Pfam" id="PF00496"/>
    </source>
</evidence>
<dbReference type="Pfam" id="PF00496">
    <property type="entry name" value="SBP_bac_5"/>
    <property type="match status" value="1"/>
</dbReference>
<dbReference type="SUPFAM" id="SSF53850">
    <property type="entry name" value="Periplasmic binding protein-like II"/>
    <property type="match status" value="1"/>
</dbReference>
<organism evidence="4 5">
    <name type="scientific">Caballeronia mineralivorans PML1(12)</name>
    <dbReference type="NCBI Taxonomy" id="908627"/>
    <lineage>
        <taxon>Bacteria</taxon>
        <taxon>Pseudomonadati</taxon>
        <taxon>Pseudomonadota</taxon>
        <taxon>Betaproteobacteria</taxon>
        <taxon>Burkholderiales</taxon>
        <taxon>Burkholderiaceae</taxon>
        <taxon>Caballeronia</taxon>
    </lineage>
</organism>
<dbReference type="EMBL" id="AEJF01000051">
    <property type="protein sequence ID" value="KLU27217.1"/>
    <property type="molecule type" value="Genomic_DNA"/>
</dbReference>
<evidence type="ECO:0000313" key="4">
    <source>
        <dbReference type="EMBL" id="KLU27217.1"/>
    </source>
</evidence>
<name>A0A0J1D3A8_9BURK</name>
<feature type="domain" description="Solute-binding protein family 5" evidence="3">
    <location>
        <begin position="69"/>
        <end position="432"/>
    </location>
</feature>
<dbReference type="GO" id="GO:1904680">
    <property type="term" value="F:peptide transmembrane transporter activity"/>
    <property type="evidence" value="ECO:0007669"/>
    <property type="project" value="TreeGrafter"/>
</dbReference>
<dbReference type="CDD" id="cd00995">
    <property type="entry name" value="PBP2_NikA_DppA_OppA_like"/>
    <property type="match status" value="1"/>
</dbReference>
<dbReference type="AlphaFoldDB" id="A0A0J1D3A8"/>
<keyword evidence="5" id="KW-1185">Reference proteome</keyword>
<dbReference type="GO" id="GO:0015833">
    <property type="term" value="P:peptide transport"/>
    <property type="evidence" value="ECO:0007669"/>
    <property type="project" value="TreeGrafter"/>
</dbReference>
<proteinExistence type="inferred from homology"/>
<dbReference type="InterPro" id="IPR000914">
    <property type="entry name" value="SBP_5_dom"/>
</dbReference>
<dbReference type="Proteomes" id="UP000035963">
    <property type="component" value="Unassembled WGS sequence"/>
</dbReference>
<sequence>MAGAGIVATCAAHDAMAQRSGDVLHLVGLNPPSASIHEEYTFDVQRAFMPVFNNLVIFDQAATHHTMKEIKPDLAESWSWDSSHTVLTFRLRTAVKWHDGQPFSAKDVKCTWDTLRGAREAGWRNNPRAGWYQNLKDVTVDNDRQVSFHLARPQPSLLEYLASGLSPVYPCHVSAQQMRSAPIGTGPFKVAKFERGKSVQLVRNPDYFKKGHPYLDGVTIRFLAGGSMMNQELGFTSGIYDQINLPYNKVAQLQLTNPKARCEIKKTSTELVLVFNHAALPFNDVNVRRAFAYAIDRNAFLRISNNAFNVGSLFRSDSEWGRPASALAAFPGYGPDTKANLAQAQQLMRQAGYGPEKPLNVELITRNSDSYLAPTTLVADQLSKIYVNAKINLLESSVWYATRARKNYQLAVDVVGTAVDDPDDYFSRLTCQSPTNISNYCKKEFDEQIAAQSQELDPAKRKALVLKIDDELMSDAVRPTLYHSAIGYCTQPYVKGLTISDNGGHFNSFRLDDTWLDK</sequence>
<dbReference type="PATRIC" id="fig|908627.4.peg.1252"/>
<comment type="similarity">
    <text evidence="1">Belongs to the bacterial solute-binding protein 5 family.</text>
</comment>
<accession>A0A0J1D3A8</accession>
<comment type="caution">
    <text evidence="4">The sequence shown here is derived from an EMBL/GenBank/DDBJ whole genome shotgun (WGS) entry which is preliminary data.</text>
</comment>
<dbReference type="Gene3D" id="3.10.105.10">
    <property type="entry name" value="Dipeptide-binding Protein, Domain 3"/>
    <property type="match status" value="1"/>
</dbReference>
<dbReference type="GO" id="GO:0043190">
    <property type="term" value="C:ATP-binding cassette (ABC) transporter complex"/>
    <property type="evidence" value="ECO:0007669"/>
    <property type="project" value="InterPro"/>
</dbReference>
<reference evidence="4 5" key="1">
    <citation type="journal article" date="2015" name="Genome Announc.">
        <title>Draft Genome Sequence of Burkholderia sp. Strain PML1(12), an Ectomycorrhizosphere-Inhabiting Bacterium with Effective Mineral-Weathering Ability.</title>
        <authorList>
            <person name="Uroz S."/>
            <person name="Oger P."/>
        </authorList>
    </citation>
    <scope>NUCLEOTIDE SEQUENCE [LARGE SCALE GENOMIC DNA]</scope>
    <source>
        <strain evidence="5">PML1(12)</strain>
    </source>
</reference>
<dbReference type="InterPro" id="IPR030678">
    <property type="entry name" value="Peptide/Ni-bd"/>
</dbReference>
<evidence type="ECO:0000256" key="2">
    <source>
        <dbReference type="ARBA" id="ARBA00022729"/>
    </source>
</evidence>
<dbReference type="PANTHER" id="PTHR30290">
    <property type="entry name" value="PERIPLASMIC BINDING COMPONENT OF ABC TRANSPORTER"/>
    <property type="match status" value="1"/>
</dbReference>
<keyword evidence="2" id="KW-0732">Signal</keyword>
<dbReference type="PIRSF" id="PIRSF002741">
    <property type="entry name" value="MppA"/>
    <property type="match status" value="1"/>
</dbReference>
<evidence type="ECO:0000313" key="5">
    <source>
        <dbReference type="Proteomes" id="UP000035963"/>
    </source>
</evidence>
<dbReference type="Gene3D" id="3.40.190.10">
    <property type="entry name" value="Periplasmic binding protein-like II"/>
    <property type="match status" value="1"/>
</dbReference>
<dbReference type="InterPro" id="IPR039424">
    <property type="entry name" value="SBP_5"/>
</dbReference>
<evidence type="ECO:0000256" key="1">
    <source>
        <dbReference type="ARBA" id="ARBA00005695"/>
    </source>
</evidence>
<protein>
    <recommendedName>
        <fullName evidence="3">Solute-binding protein family 5 domain-containing protein</fullName>
    </recommendedName>
</protein>